<accession>A0A368FAQ3</accession>
<dbReference type="EMBL" id="JOJR01003082">
    <property type="protein sequence ID" value="RCN28069.1"/>
    <property type="molecule type" value="Genomic_DNA"/>
</dbReference>
<evidence type="ECO:0008006" key="5">
    <source>
        <dbReference type="Google" id="ProtNLM"/>
    </source>
</evidence>
<comment type="caution">
    <text evidence="3">The sequence shown here is derived from an EMBL/GenBank/DDBJ whole genome shotgun (WGS) entry which is preliminary data.</text>
</comment>
<dbReference type="OrthoDB" id="10406997at2759"/>
<feature type="region of interest" description="Disordered" evidence="1">
    <location>
        <begin position="23"/>
        <end position="100"/>
    </location>
</feature>
<name>A0A368FAQ3_ANCCA</name>
<evidence type="ECO:0000313" key="3">
    <source>
        <dbReference type="EMBL" id="RCN28069.1"/>
    </source>
</evidence>
<evidence type="ECO:0000256" key="1">
    <source>
        <dbReference type="SAM" id="MobiDB-lite"/>
    </source>
</evidence>
<dbReference type="AlphaFoldDB" id="A0A368FAQ3"/>
<keyword evidence="2" id="KW-0732">Signal</keyword>
<protein>
    <recommendedName>
        <fullName evidence="5">Secreted protein</fullName>
    </recommendedName>
</protein>
<reference evidence="3 4" key="1">
    <citation type="submission" date="2014-10" db="EMBL/GenBank/DDBJ databases">
        <title>Draft genome of the hookworm Ancylostoma caninum.</title>
        <authorList>
            <person name="Mitreva M."/>
        </authorList>
    </citation>
    <scope>NUCLEOTIDE SEQUENCE [LARGE SCALE GENOMIC DNA]</scope>
    <source>
        <strain evidence="3 4">Baltimore</strain>
    </source>
</reference>
<keyword evidence="4" id="KW-1185">Reference proteome</keyword>
<dbReference type="Proteomes" id="UP000252519">
    <property type="component" value="Unassembled WGS sequence"/>
</dbReference>
<organism evidence="3 4">
    <name type="scientific">Ancylostoma caninum</name>
    <name type="common">Dog hookworm</name>
    <dbReference type="NCBI Taxonomy" id="29170"/>
    <lineage>
        <taxon>Eukaryota</taxon>
        <taxon>Metazoa</taxon>
        <taxon>Ecdysozoa</taxon>
        <taxon>Nematoda</taxon>
        <taxon>Chromadorea</taxon>
        <taxon>Rhabditida</taxon>
        <taxon>Rhabditina</taxon>
        <taxon>Rhabditomorpha</taxon>
        <taxon>Strongyloidea</taxon>
        <taxon>Ancylostomatidae</taxon>
        <taxon>Ancylostomatinae</taxon>
        <taxon>Ancylostoma</taxon>
    </lineage>
</organism>
<feature type="signal peptide" evidence="2">
    <location>
        <begin position="1"/>
        <end position="23"/>
    </location>
</feature>
<feature type="compositionally biased region" description="Polar residues" evidence="1">
    <location>
        <begin position="65"/>
        <end position="81"/>
    </location>
</feature>
<gene>
    <name evidence="3" type="ORF">ANCCAN_26192</name>
</gene>
<feature type="chain" id="PRO_5017082879" description="Secreted protein" evidence="2">
    <location>
        <begin position="24"/>
        <end position="100"/>
    </location>
</feature>
<proteinExistence type="predicted"/>
<evidence type="ECO:0000256" key="2">
    <source>
        <dbReference type="SAM" id="SignalP"/>
    </source>
</evidence>
<sequence length="100" mass="10932">MWLFARMVADLVTVTMLLITCSGRKGSAEAERRTGGKSIKTATVERSPKPRKAPSINREVDPTRKSNPATTTKTTSMSNQEGAPRIQDVRQSAEESNGVR</sequence>
<evidence type="ECO:0000313" key="4">
    <source>
        <dbReference type="Proteomes" id="UP000252519"/>
    </source>
</evidence>